<evidence type="ECO:0000313" key="2">
    <source>
        <dbReference type="EMBL" id="OGL81240.1"/>
    </source>
</evidence>
<dbReference type="Proteomes" id="UP000176846">
    <property type="component" value="Unassembled WGS sequence"/>
</dbReference>
<dbReference type="EMBL" id="MGEK01000032">
    <property type="protein sequence ID" value="OGL81240.1"/>
    <property type="molecule type" value="Genomic_DNA"/>
</dbReference>
<evidence type="ECO:0000313" key="3">
    <source>
        <dbReference type="Proteomes" id="UP000176846"/>
    </source>
</evidence>
<organism evidence="2 3">
    <name type="scientific">Candidatus Uhrbacteria bacterium RIFCSPLOWO2_01_FULL_47_25</name>
    <dbReference type="NCBI Taxonomy" id="1802402"/>
    <lineage>
        <taxon>Bacteria</taxon>
        <taxon>Candidatus Uhriibacteriota</taxon>
    </lineage>
</organism>
<reference evidence="2 3" key="1">
    <citation type="journal article" date="2016" name="Nat. Commun.">
        <title>Thousands of microbial genomes shed light on interconnected biogeochemical processes in an aquifer system.</title>
        <authorList>
            <person name="Anantharaman K."/>
            <person name="Brown C.T."/>
            <person name="Hug L.A."/>
            <person name="Sharon I."/>
            <person name="Castelle C.J."/>
            <person name="Probst A.J."/>
            <person name="Thomas B.C."/>
            <person name="Singh A."/>
            <person name="Wilkins M.J."/>
            <person name="Karaoz U."/>
            <person name="Brodie E.L."/>
            <person name="Williams K.H."/>
            <person name="Hubbard S.S."/>
            <person name="Banfield J.F."/>
        </authorList>
    </citation>
    <scope>NUCLEOTIDE SEQUENCE [LARGE SCALE GENOMIC DNA]</scope>
</reference>
<comment type="caution">
    <text evidence="2">The sequence shown here is derived from an EMBL/GenBank/DDBJ whole genome shotgun (WGS) entry which is preliminary data.</text>
</comment>
<feature type="region of interest" description="Disordered" evidence="1">
    <location>
        <begin position="1"/>
        <end position="37"/>
    </location>
</feature>
<accession>A0A1F7USG7</accession>
<feature type="region of interest" description="Disordered" evidence="1">
    <location>
        <begin position="76"/>
        <end position="98"/>
    </location>
</feature>
<sequence>MSASVTNKQKTLRNESVRRRANDEEKKDDMVGSDAHSVSERVTRFTMELSAFRLWMVLDHQRLSSPLVVGCSQAAKRSRHGWPPNQSEWKLGVTLTAQ</sequence>
<name>A0A1F7USG7_9BACT</name>
<proteinExistence type="predicted"/>
<feature type="compositionally biased region" description="Basic and acidic residues" evidence="1">
    <location>
        <begin position="12"/>
        <end position="30"/>
    </location>
</feature>
<dbReference type="AlphaFoldDB" id="A0A1F7USG7"/>
<gene>
    <name evidence="2" type="ORF">A2936_03000</name>
</gene>
<protein>
    <submittedName>
        <fullName evidence="2">Uncharacterized protein</fullName>
    </submittedName>
</protein>
<evidence type="ECO:0000256" key="1">
    <source>
        <dbReference type="SAM" id="MobiDB-lite"/>
    </source>
</evidence>